<organism evidence="3 4">
    <name type="scientific">Sarocladium strictum</name>
    <name type="common">Black bundle disease fungus</name>
    <name type="synonym">Acremonium strictum</name>
    <dbReference type="NCBI Taxonomy" id="5046"/>
    <lineage>
        <taxon>Eukaryota</taxon>
        <taxon>Fungi</taxon>
        <taxon>Dikarya</taxon>
        <taxon>Ascomycota</taxon>
        <taxon>Pezizomycotina</taxon>
        <taxon>Sordariomycetes</taxon>
        <taxon>Hypocreomycetidae</taxon>
        <taxon>Hypocreales</taxon>
        <taxon>Sarocladiaceae</taxon>
        <taxon>Sarocladium</taxon>
    </lineage>
</organism>
<dbReference type="Proteomes" id="UP001175261">
    <property type="component" value="Unassembled WGS sequence"/>
</dbReference>
<evidence type="ECO:0000259" key="2">
    <source>
        <dbReference type="PROSITE" id="PS50048"/>
    </source>
</evidence>
<reference evidence="3" key="1">
    <citation type="submission" date="2022-10" db="EMBL/GenBank/DDBJ databases">
        <title>Determination and structural analysis of whole genome sequence of Sarocladium strictum F4-1.</title>
        <authorList>
            <person name="Hu L."/>
            <person name="Jiang Y."/>
        </authorList>
    </citation>
    <scope>NUCLEOTIDE SEQUENCE</scope>
    <source>
        <strain evidence="3">F4-1</strain>
    </source>
</reference>
<protein>
    <recommendedName>
        <fullName evidence="2">Zn(2)-C6 fungal-type domain-containing protein</fullName>
    </recommendedName>
</protein>
<dbReference type="PROSITE" id="PS50048">
    <property type="entry name" value="ZN2_CY6_FUNGAL_2"/>
    <property type="match status" value="1"/>
</dbReference>
<dbReference type="InterPro" id="IPR036864">
    <property type="entry name" value="Zn2-C6_fun-type_DNA-bd_sf"/>
</dbReference>
<dbReference type="PANTHER" id="PTHR38111">
    <property type="entry name" value="ZN(2)-C6 FUNGAL-TYPE DOMAIN-CONTAINING PROTEIN-RELATED"/>
    <property type="match status" value="1"/>
</dbReference>
<evidence type="ECO:0000256" key="1">
    <source>
        <dbReference type="ARBA" id="ARBA00023242"/>
    </source>
</evidence>
<proteinExistence type="predicted"/>
<accession>A0AA39GFG5</accession>
<dbReference type="PANTHER" id="PTHR38111:SF2">
    <property type="entry name" value="FINGER DOMAIN PROTEIN, PUTATIVE (AFU_ORTHOLOGUE AFUA_1G01560)-RELATED"/>
    <property type="match status" value="1"/>
</dbReference>
<dbReference type="SUPFAM" id="SSF57701">
    <property type="entry name" value="Zn2/Cys6 DNA-binding domain"/>
    <property type="match status" value="1"/>
</dbReference>
<evidence type="ECO:0000313" key="4">
    <source>
        <dbReference type="Proteomes" id="UP001175261"/>
    </source>
</evidence>
<sequence>MPTGPFDRRSRRSRCSACASSHLKCDGASPCNNCQRRNVACTYHREKLLIKLDESKMKTIVSFSNRKQTQSSAPTPQVLVPSLSTLSRYLYYFDIFVQRNNFVASTASYDLDVKSLLGTEPGCYLVHAVTALGALQSSRLSLATSHDDSRTAIKAYSSSVVALREAMAQLTAPSRLHVLWTTLLLGVFELMNSESGDGWLVHMVHGTGAALQASGPSSCMSGPGQSFFLQARVFEVSRALLLGESTFLSNPEWIALSESIRANGRDSHRSLDALLDLIVRCSNLRVKTGLLTEKLEYEAHDSIRYDAEVLAMEGLQLRLALNGWRERWPLPWGPDASTLTASDANTTALSNIFFAAISIYLSGVFDYEVLHWRNWGLSVPTLQEDQVQRHVQTILELVRFALSHTTISPLLFLFSLRIAGARSYDWRRREEILDLLTKIGEQFTIANVFKTELGYVWQAR</sequence>
<dbReference type="CDD" id="cd00067">
    <property type="entry name" value="GAL4"/>
    <property type="match status" value="1"/>
</dbReference>
<gene>
    <name evidence="3" type="ORF">NLU13_6900</name>
</gene>
<dbReference type="GO" id="GO:0000981">
    <property type="term" value="F:DNA-binding transcription factor activity, RNA polymerase II-specific"/>
    <property type="evidence" value="ECO:0007669"/>
    <property type="project" value="InterPro"/>
</dbReference>
<keyword evidence="1" id="KW-0539">Nucleus</keyword>
<dbReference type="AlphaFoldDB" id="A0AA39GFG5"/>
<name>A0AA39GFG5_SARSR</name>
<dbReference type="InterPro" id="IPR053178">
    <property type="entry name" value="Osmoadaptation_assoc"/>
</dbReference>
<dbReference type="Pfam" id="PF00172">
    <property type="entry name" value="Zn_clus"/>
    <property type="match status" value="1"/>
</dbReference>
<comment type="caution">
    <text evidence="3">The sequence shown here is derived from an EMBL/GenBank/DDBJ whole genome shotgun (WGS) entry which is preliminary data.</text>
</comment>
<evidence type="ECO:0000313" key="3">
    <source>
        <dbReference type="EMBL" id="KAK0385723.1"/>
    </source>
</evidence>
<feature type="domain" description="Zn(2)-C6 fungal-type" evidence="2">
    <location>
        <begin position="14"/>
        <end position="43"/>
    </location>
</feature>
<keyword evidence="4" id="KW-1185">Reference proteome</keyword>
<dbReference type="InterPro" id="IPR001138">
    <property type="entry name" value="Zn2Cys6_DnaBD"/>
</dbReference>
<dbReference type="Gene3D" id="4.10.240.10">
    <property type="entry name" value="Zn(2)-C6 fungal-type DNA-binding domain"/>
    <property type="match status" value="1"/>
</dbReference>
<dbReference type="SMART" id="SM00066">
    <property type="entry name" value="GAL4"/>
    <property type="match status" value="1"/>
</dbReference>
<dbReference type="GO" id="GO:0008270">
    <property type="term" value="F:zinc ion binding"/>
    <property type="evidence" value="ECO:0007669"/>
    <property type="project" value="InterPro"/>
</dbReference>
<dbReference type="EMBL" id="JAPDFR010000006">
    <property type="protein sequence ID" value="KAK0385723.1"/>
    <property type="molecule type" value="Genomic_DNA"/>
</dbReference>